<organism evidence="2 3">
    <name type="scientific">Acidipropionibacterium virtanenii</name>
    <dbReference type="NCBI Taxonomy" id="2057246"/>
    <lineage>
        <taxon>Bacteria</taxon>
        <taxon>Bacillati</taxon>
        <taxon>Actinomycetota</taxon>
        <taxon>Actinomycetes</taxon>
        <taxon>Propionibacteriales</taxon>
        <taxon>Propionibacteriaceae</taxon>
        <taxon>Acidipropionibacterium</taxon>
    </lineage>
</organism>
<keyword evidence="1" id="KW-0472">Membrane</keyword>
<dbReference type="AlphaFoldDB" id="A0A344UWJ4"/>
<keyword evidence="1" id="KW-1133">Transmembrane helix</keyword>
<reference evidence="2 3" key="1">
    <citation type="submission" date="2017-12" db="EMBL/GenBank/DDBJ databases">
        <title>The whole genome sequence of the Acidipropionibacterium virtanenii sp. nov. type strain JS278.</title>
        <authorList>
            <person name="Laine P."/>
            <person name="Deptula P."/>
            <person name="Varmanen P."/>
            <person name="Auvinen P."/>
        </authorList>
    </citation>
    <scope>NUCLEOTIDE SEQUENCE [LARGE SCALE GENOMIC DNA]</scope>
    <source>
        <strain evidence="2 3">JS278</strain>
    </source>
</reference>
<sequence length="137" mass="15148">MEWQFALYLFAAMILSVPLTWLQTRRYTRAVREMAAAHDDRSKILVSGRGRGKLRGSVAMLVIDAADRTIVEARVMAGASVFAKIRRAHELEGPLDDATSRAGDRMTAKALTQATEQFETVLGSRRTAAKRVIARTA</sequence>
<evidence type="ECO:0000256" key="1">
    <source>
        <dbReference type="SAM" id="Phobius"/>
    </source>
</evidence>
<dbReference type="InterPro" id="IPR009693">
    <property type="entry name" value="Glucitol_operon_activator"/>
</dbReference>
<evidence type="ECO:0000313" key="2">
    <source>
        <dbReference type="EMBL" id="AXE39642.1"/>
    </source>
</evidence>
<dbReference type="RefSeq" id="WP_114045489.1">
    <property type="nucleotide sequence ID" value="NZ_CP025198.1"/>
</dbReference>
<dbReference type="Pfam" id="PF06923">
    <property type="entry name" value="GutM"/>
    <property type="match status" value="1"/>
</dbReference>
<accession>A0A344UWJ4</accession>
<protein>
    <submittedName>
        <fullName evidence="2">Uncharacterized protein</fullName>
    </submittedName>
</protein>
<dbReference type="Proteomes" id="UP000251995">
    <property type="component" value="Chromosome"/>
</dbReference>
<dbReference type="EMBL" id="CP025198">
    <property type="protein sequence ID" value="AXE39642.1"/>
    <property type="molecule type" value="Genomic_DNA"/>
</dbReference>
<dbReference type="OrthoDB" id="158741at2"/>
<evidence type="ECO:0000313" key="3">
    <source>
        <dbReference type="Proteomes" id="UP000251995"/>
    </source>
</evidence>
<keyword evidence="1" id="KW-0812">Transmembrane</keyword>
<proteinExistence type="predicted"/>
<name>A0A344UWJ4_9ACTN</name>
<gene>
    <name evidence="2" type="ORF">JS278_02504</name>
</gene>
<keyword evidence="3" id="KW-1185">Reference proteome</keyword>
<dbReference type="KEGG" id="acij:JS278_02504"/>
<feature type="transmembrane region" description="Helical" evidence="1">
    <location>
        <begin position="6"/>
        <end position="24"/>
    </location>
</feature>